<dbReference type="EMBL" id="LAZR01007447">
    <property type="protein sequence ID" value="KKM85208.1"/>
    <property type="molecule type" value="Genomic_DNA"/>
</dbReference>
<evidence type="ECO:0000313" key="1">
    <source>
        <dbReference type="EMBL" id="KKM85208.1"/>
    </source>
</evidence>
<accession>A0A0F9KTY9</accession>
<reference evidence="1" key="1">
    <citation type="journal article" date="2015" name="Nature">
        <title>Complex archaea that bridge the gap between prokaryotes and eukaryotes.</title>
        <authorList>
            <person name="Spang A."/>
            <person name="Saw J.H."/>
            <person name="Jorgensen S.L."/>
            <person name="Zaremba-Niedzwiedzka K."/>
            <person name="Martijn J."/>
            <person name="Lind A.E."/>
            <person name="van Eijk R."/>
            <person name="Schleper C."/>
            <person name="Guy L."/>
            <person name="Ettema T.J."/>
        </authorList>
    </citation>
    <scope>NUCLEOTIDE SEQUENCE</scope>
</reference>
<sequence>MPKKQKPSPVYRLLSLVWNNTNKATGDSWERLNQSMCGAMNLAIDAGFPFAPDDFNRAMADFDGGRWFDGEGYYTLAVQTGNLSACQAIEVWKKRPSFIADDVSTGKNCSYAHLVSTRKRGRLALGSQFPWRGHQVKVTSFARDGSHLTACSYHARKANDYSNKVAKRYKITVAGIHEERERKRLYDRLNRALDAASPATKQRLGIKDDCGVRRWAEFSGAPKKALATIKELEKEAND</sequence>
<gene>
    <name evidence="1" type="ORF">LCGC14_1291420</name>
</gene>
<comment type="caution">
    <text evidence="1">The sequence shown here is derived from an EMBL/GenBank/DDBJ whole genome shotgun (WGS) entry which is preliminary data.</text>
</comment>
<proteinExistence type="predicted"/>
<dbReference type="AlphaFoldDB" id="A0A0F9KTY9"/>
<name>A0A0F9KTY9_9ZZZZ</name>
<protein>
    <submittedName>
        <fullName evidence="1">Uncharacterized protein</fullName>
    </submittedName>
</protein>
<organism evidence="1">
    <name type="scientific">marine sediment metagenome</name>
    <dbReference type="NCBI Taxonomy" id="412755"/>
    <lineage>
        <taxon>unclassified sequences</taxon>
        <taxon>metagenomes</taxon>
        <taxon>ecological metagenomes</taxon>
    </lineage>
</organism>